<dbReference type="RefSeq" id="WP_191757722.1">
    <property type="nucleotide sequence ID" value="NZ_VJXY01000010.1"/>
</dbReference>
<accession>A0AA40VQS4</accession>
<comment type="caution">
    <text evidence="1">The sequence shown here is derived from an EMBL/GenBank/DDBJ whole genome shotgun (WGS) entry which is preliminary data.</text>
</comment>
<proteinExistence type="predicted"/>
<dbReference type="AlphaFoldDB" id="A0AA40VQS4"/>
<evidence type="ECO:0000313" key="1">
    <source>
        <dbReference type="EMBL" id="MBD6616484.1"/>
    </source>
</evidence>
<sequence>MKKLKISNLSFCELAADKVVEVKGGLTAAESLAYEYSRWLLTSFFNPVAVQYITEEFYSSSEYVGEKLENETTGKSGYVVSSRDGTSQAGVVVGRNSRKAFASSIYYA</sequence>
<evidence type="ECO:0000313" key="2">
    <source>
        <dbReference type="Proteomes" id="UP001165986"/>
    </source>
</evidence>
<gene>
    <name evidence="1" type="ORF">FNW02_11700</name>
</gene>
<reference evidence="1" key="1">
    <citation type="submission" date="2019-07" db="EMBL/GenBank/DDBJ databases">
        <title>Toxilogical consequences of a new and cryptic species of cyanobacteria (Komarekiella delphini-convector) recovered from the epidermis of a bottlenose dolphin and 1500 ft. in the air.</title>
        <authorList>
            <person name="Brown A.O."/>
            <person name="Dvorak P."/>
            <person name="Villanueva C.D."/>
            <person name="Foss A.J."/>
            <person name="Garvey A.D."/>
            <person name="Gibson Q.A."/>
            <person name="Johansen J.R."/>
            <person name="Casamatta D.A."/>
        </authorList>
    </citation>
    <scope>NUCLEOTIDE SEQUENCE</scope>
    <source>
        <strain evidence="1">SJRDD-AB1</strain>
    </source>
</reference>
<dbReference type="EMBL" id="VJXY01000010">
    <property type="protein sequence ID" value="MBD6616484.1"/>
    <property type="molecule type" value="Genomic_DNA"/>
</dbReference>
<organism evidence="1 2">
    <name type="scientific">Komarekiella delphini-convector SJRDD-AB1</name>
    <dbReference type="NCBI Taxonomy" id="2593771"/>
    <lineage>
        <taxon>Bacteria</taxon>
        <taxon>Bacillati</taxon>
        <taxon>Cyanobacteriota</taxon>
        <taxon>Cyanophyceae</taxon>
        <taxon>Nostocales</taxon>
        <taxon>Nostocaceae</taxon>
        <taxon>Komarekiella</taxon>
        <taxon>Komarekiella delphini-convector</taxon>
    </lineage>
</organism>
<name>A0AA40VQS4_9NOST</name>
<protein>
    <submittedName>
        <fullName evidence="1">Uncharacterized protein</fullName>
    </submittedName>
</protein>
<dbReference type="Proteomes" id="UP001165986">
    <property type="component" value="Unassembled WGS sequence"/>
</dbReference>
<keyword evidence="2" id="KW-1185">Reference proteome</keyword>